<proteinExistence type="predicted"/>
<name>A0A1F6V100_9BACT</name>
<sequence>MGLLIFLAPERKQTALLSYGERKAFVSFWKLVSKKYKRYTAPVRGDNLPPEPVVKMQFL</sequence>
<comment type="caution">
    <text evidence="1">The sequence shown here is derived from an EMBL/GenBank/DDBJ whole genome shotgun (WGS) entry which is preliminary data.</text>
</comment>
<reference evidence="1 2" key="1">
    <citation type="journal article" date="2016" name="Nat. Commun.">
        <title>Thousands of microbial genomes shed light on interconnected biogeochemical processes in an aquifer system.</title>
        <authorList>
            <person name="Anantharaman K."/>
            <person name="Brown C.T."/>
            <person name="Hug L.A."/>
            <person name="Sharon I."/>
            <person name="Castelle C.J."/>
            <person name="Probst A.J."/>
            <person name="Thomas B.C."/>
            <person name="Singh A."/>
            <person name="Wilkins M.J."/>
            <person name="Karaoz U."/>
            <person name="Brodie E.L."/>
            <person name="Williams K.H."/>
            <person name="Hubbard S.S."/>
            <person name="Banfield J.F."/>
        </authorList>
    </citation>
    <scope>NUCLEOTIDE SEQUENCE [LARGE SCALE GENOMIC DNA]</scope>
</reference>
<dbReference type="AlphaFoldDB" id="A0A1F6V100"/>
<organism evidence="1 2">
    <name type="scientific">Candidatus Nomurabacteria bacterium RIFCSPHIGHO2_01_FULL_40_12</name>
    <dbReference type="NCBI Taxonomy" id="1801737"/>
    <lineage>
        <taxon>Bacteria</taxon>
        <taxon>Candidatus Nomuraibacteriota</taxon>
    </lineage>
</organism>
<protein>
    <submittedName>
        <fullName evidence="1">Uncharacterized protein</fullName>
    </submittedName>
</protein>
<evidence type="ECO:0000313" key="1">
    <source>
        <dbReference type="EMBL" id="OGI63360.1"/>
    </source>
</evidence>
<dbReference type="STRING" id="1801737.A2818_01470"/>
<dbReference type="Proteomes" id="UP000177602">
    <property type="component" value="Unassembled WGS sequence"/>
</dbReference>
<evidence type="ECO:0000313" key="2">
    <source>
        <dbReference type="Proteomes" id="UP000177602"/>
    </source>
</evidence>
<gene>
    <name evidence="1" type="ORF">A2818_01470</name>
</gene>
<dbReference type="EMBL" id="MFTN01000006">
    <property type="protein sequence ID" value="OGI63360.1"/>
    <property type="molecule type" value="Genomic_DNA"/>
</dbReference>
<accession>A0A1F6V100</accession>